<dbReference type="Gene3D" id="3.40.50.1110">
    <property type="entry name" value="SGNH hydrolase"/>
    <property type="match status" value="1"/>
</dbReference>
<dbReference type="AlphaFoldDB" id="A0A9Q0F7F1"/>
<evidence type="ECO:0000256" key="5">
    <source>
        <dbReference type="SAM" id="MobiDB-lite"/>
    </source>
</evidence>
<keyword evidence="4" id="KW-0443">Lipid metabolism</keyword>
<dbReference type="PANTHER" id="PTHR46020:SF4">
    <property type="entry name" value="OS04G0650200 PROTEIN"/>
    <property type="match status" value="1"/>
</dbReference>
<evidence type="ECO:0000256" key="2">
    <source>
        <dbReference type="ARBA" id="ARBA00022801"/>
    </source>
</evidence>
<sequence>MCVVLRAEPLYHQRSRHLCFSFILPCPSPSLSPPPPVLSPSLSQPPSPSTAQLLPTTTSSHRPSSLHLSLVTVVVDPSPTLLCLLVAHKSPPLWVNRQASGRLCSSPEIAVDGLWPILSFSRLRRATHKWVALVATHAALLPELNWNSVLPNTTMPDQAVTDGLHLGGGVKLLVFGDSFADTGNLQAIKRPGNPFNYPLGMTWRGKPTGRQSDGYVLTDIIALFFNMTSAPPTYSLWEKKSVADSELKNGMNFAFGGSGALTTWESVTLSVQLGQFKQIVKSMVFTANDLKDSVAVLSSIGNDWAYYVANHGLMGLEDYMKKVRAAILEFLEELGKMGIKKVLTNLVITTNITALVDHNKLLKEEIDAFAKRDYINIVVLDYDKLLPAAMAMYGKEKGHPKEDCCDLLPEFINKFEVFCGDKDPSGNKAYTLCQDPAQYFHFSRGHLSHDGWKKDEYIISRVKYS</sequence>
<organism evidence="6 7">
    <name type="scientific">Turnera subulata</name>
    <dbReference type="NCBI Taxonomy" id="218843"/>
    <lineage>
        <taxon>Eukaryota</taxon>
        <taxon>Viridiplantae</taxon>
        <taxon>Streptophyta</taxon>
        <taxon>Embryophyta</taxon>
        <taxon>Tracheophyta</taxon>
        <taxon>Spermatophyta</taxon>
        <taxon>Magnoliopsida</taxon>
        <taxon>eudicotyledons</taxon>
        <taxon>Gunneridae</taxon>
        <taxon>Pentapetalae</taxon>
        <taxon>rosids</taxon>
        <taxon>fabids</taxon>
        <taxon>Malpighiales</taxon>
        <taxon>Passifloraceae</taxon>
        <taxon>Turnera</taxon>
    </lineage>
</organism>
<dbReference type="OrthoDB" id="1600564at2759"/>
<dbReference type="EMBL" id="JAKUCV010006966">
    <property type="protein sequence ID" value="KAJ4825232.1"/>
    <property type="molecule type" value="Genomic_DNA"/>
</dbReference>
<dbReference type="GO" id="GO:0016042">
    <property type="term" value="P:lipid catabolic process"/>
    <property type="evidence" value="ECO:0007669"/>
    <property type="project" value="UniProtKB-KW"/>
</dbReference>
<reference evidence="6" key="1">
    <citation type="submission" date="2022-02" db="EMBL/GenBank/DDBJ databases">
        <authorList>
            <person name="Henning P.M."/>
            <person name="McCubbin A.G."/>
            <person name="Shore J.S."/>
        </authorList>
    </citation>
    <scope>NUCLEOTIDE SEQUENCE</scope>
    <source>
        <strain evidence="6">F60SS</strain>
        <tissue evidence="6">Leaves</tissue>
    </source>
</reference>
<keyword evidence="7" id="KW-1185">Reference proteome</keyword>
<dbReference type="PANTHER" id="PTHR46020">
    <property type="entry name" value="OSJNBB0059K02.9 PROTEIN"/>
    <property type="match status" value="1"/>
</dbReference>
<keyword evidence="3" id="KW-0442">Lipid degradation</keyword>
<feature type="region of interest" description="Disordered" evidence="5">
    <location>
        <begin position="35"/>
        <end position="60"/>
    </location>
</feature>
<dbReference type="Pfam" id="PF00657">
    <property type="entry name" value="Lipase_GDSL"/>
    <property type="match status" value="1"/>
</dbReference>
<protein>
    <recommendedName>
        <fullName evidence="8">SGNH hydrolase-type esterase domain-containing protein</fullName>
    </recommendedName>
</protein>
<evidence type="ECO:0000256" key="4">
    <source>
        <dbReference type="ARBA" id="ARBA00023098"/>
    </source>
</evidence>
<evidence type="ECO:0008006" key="8">
    <source>
        <dbReference type="Google" id="ProtNLM"/>
    </source>
</evidence>
<dbReference type="Proteomes" id="UP001141552">
    <property type="component" value="Unassembled WGS sequence"/>
</dbReference>
<evidence type="ECO:0000256" key="3">
    <source>
        <dbReference type="ARBA" id="ARBA00022963"/>
    </source>
</evidence>
<feature type="compositionally biased region" description="Low complexity" evidence="5">
    <location>
        <begin position="49"/>
        <end position="60"/>
    </location>
</feature>
<evidence type="ECO:0000256" key="1">
    <source>
        <dbReference type="ARBA" id="ARBA00008668"/>
    </source>
</evidence>
<name>A0A9Q0F7F1_9ROSI</name>
<comment type="similarity">
    <text evidence="1">Belongs to the 'GDSL' lipolytic enzyme family.</text>
</comment>
<evidence type="ECO:0000313" key="7">
    <source>
        <dbReference type="Proteomes" id="UP001141552"/>
    </source>
</evidence>
<evidence type="ECO:0000313" key="6">
    <source>
        <dbReference type="EMBL" id="KAJ4825232.1"/>
    </source>
</evidence>
<comment type="caution">
    <text evidence="6">The sequence shown here is derived from an EMBL/GenBank/DDBJ whole genome shotgun (WGS) entry which is preliminary data.</text>
</comment>
<reference evidence="6" key="2">
    <citation type="journal article" date="2023" name="Plants (Basel)">
        <title>Annotation of the Turnera subulata (Passifloraceae) Draft Genome Reveals the S-Locus Evolved after the Divergence of Turneroideae from Passifloroideae in a Stepwise Manner.</title>
        <authorList>
            <person name="Henning P.M."/>
            <person name="Roalson E.H."/>
            <person name="Mir W."/>
            <person name="McCubbin A.G."/>
            <person name="Shore J.S."/>
        </authorList>
    </citation>
    <scope>NUCLEOTIDE SEQUENCE</scope>
    <source>
        <strain evidence="6">F60SS</strain>
    </source>
</reference>
<dbReference type="InterPro" id="IPR036514">
    <property type="entry name" value="SGNH_hydro_sf"/>
</dbReference>
<proteinExistence type="inferred from homology"/>
<dbReference type="InterPro" id="IPR001087">
    <property type="entry name" value="GDSL"/>
</dbReference>
<accession>A0A9Q0F7F1</accession>
<dbReference type="GO" id="GO:0016788">
    <property type="term" value="F:hydrolase activity, acting on ester bonds"/>
    <property type="evidence" value="ECO:0007669"/>
    <property type="project" value="InterPro"/>
</dbReference>
<gene>
    <name evidence="6" type="ORF">Tsubulata_035453</name>
</gene>
<feature type="compositionally biased region" description="Pro residues" evidence="5">
    <location>
        <begin position="35"/>
        <end position="48"/>
    </location>
</feature>
<keyword evidence="2" id="KW-0378">Hydrolase</keyword>